<dbReference type="Pfam" id="PF12833">
    <property type="entry name" value="HTH_18"/>
    <property type="match status" value="1"/>
</dbReference>
<dbReference type="Proteomes" id="UP001342418">
    <property type="component" value="Chromosome"/>
</dbReference>
<evidence type="ECO:0000256" key="2">
    <source>
        <dbReference type="ARBA" id="ARBA00023125"/>
    </source>
</evidence>
<dbReference type="Gene3D" id="1.10.10.60">
    <property type="entry name" value="Homeodomain-like"/>
    <property type="match status" value="2"/>
</dbReference>
<reference evidence="5 6" key="1">
    <citation type="submission" date="2018-07" db="EMBL/GenBank/DDBJ databases">
        <title>Genome sequence of Nitratireductor thuwali#1536.</title>
        <authorList>
            <person name="Michoud G."/>
            <person name="Merlino G."/>
            <person name="Sefrji F.O."/>
            <person name="Daffonchio D."/>
        </authorList>
    </citation>
    <scope>NUCLEOTIDE SEQUENCE [LARGE SCALE GENOMIC DNA]</scope>
    <source>
        <strain evidence="6">Nit1536</strain>
    </source>
</reference>
<organism evidence="5 6">
    <name type="scientific">Nitratireductor thuwali</name>
    <dbReference type="NCBI Taxonomy" id="2267699"/>
    <lineage>
        <taxon>Bacteria</taxon>
        <taxon>Pseudomonadati</taxon>
        <taxon>Pseudomonadota</taxon>
        <taxon>Alphaproteobacteria</taxon>
        <taxon>Hyphomicrobiales</taxon>
        <taxon>Phyllobacteriaceae</taxon>
        <taxon>Nitratireductor</taxon>
    </lineage>
</organism>
<keyword evidence="3" id="KW-0804">Transcription</keyword>
<dbReference type="RefSeq" id="WP_338529424.1">
    <property type="nucleotide sequence ID" value="NZ_CP030941.1"/>
</dbReference>
<evidence type="ECO:0000259" key="4">
    <source>
        <dbReference type="PROSITE" id="PS01124"/>
    </source>
</evidence>
<accession>A0ABY5MGA0</accession>
<dbReference type="InterPro" id="IPR009057">
    <property type="entry name" value="Homeodomain-like_sf"/>
</dbReference>
<feature type="domain" description="HTH araC/xylS-type" evidence="4">
    <location>
        <begin position="193"/>
        <end position="291"/>
    </location>
</feature>
<dbReference type="PANTHER" id="PTHR46796">
    <property type="entry name" value="HTH-TYPE TRANSCRIPTIONAL ACTIVATOR RHAS-RELATED"/>
    <property type="match status" value="1"/>
</dbReference>
<dbReference type="PROSITE" id="PS01124">
    <property type="entry name" value="HTH_ARAC_FAMILY_2"/>
    <property type="match status" value="1"/>
</dbReference>
<protein>
    <submittedName>
        <fullName evidence="5">HTH-type transcriptional activator Btr</fullName>
    </submittedName>
</protein>
<dbReference type="PANTHER" id="PTHR46796:SF14">
    <property type="entry name" value="TRANSCRIPTIONAL REGULATORY PROTEIN"/>
    <property type="match status" value="1"/>
</dbReference>
<dbReference type="InterPro" id="IPR018060">
    <property type="entry name" value="HTH_AraC"/>
</dbReference>
<sequence length="315" mass="34852">MTEPPHPSFTQWYCEGDQASYVRTLKSPGGILNLLEVERPAGDMSRPAVSDIVLYQDLLGGSRVSGDLGGGRFNVISKKGDFALAAPNFATEAVMDESHQLRSLAFPMEQWRGMLEEAAGGSLFDLPLTYGRMFDSPAIRSALRTLWALCEEEGAPSRLLARAAGFEILAELCRLGGSPFAPARGGLAPWAERRSLEFMRERLSEDISLDELAAEARLSPFHFARMFKQSVGVPPRMYLTRLRIEKACELLAQTDLPVTEIAQEVGYSSNQVLARVFFKHTHMSPTDYRRAVRDPMRQISLSGQGATLVSLKTPR</sequence>
<keyword evidence="2" id="KW-0238">DNA-binding</keyword>
<dbReference type="EMBL" id="CP030941">
    <property type="protein sequence ID" value="UUP17055.1"/>
    <property type="molecule type" value="Genomic_DNA"/>
</dbReference>
<gene>
    <name evidence="5" type="primary">btr_3</name>
    <name evidence="5" type="ORF">NTH_01506</name>
</gene>
<dbReference type="SMART" id="SM00342">
    <property type="entry name" value="HTH_ARAC"/>
    <property type="match status" value="1"/>
</dbReference>
<evidence type="ECO:0000313" key="5">
    <source>
        <dbReference type="EMBL" id="UUP17055.1"/>
    </source>
</evidence>
<dbReference type="SUPFAM" id="SSF46689">
    <property type="entry name" value="Homeodomain-like"/>
    <property type="match status" value="2"/>
</dbReference>
<name>A0ABY5MGA0_9HYPH</name>
<evidence type="ECO:0000256" key="3">
    <source>
        <dbReference type="ARBA" id="ARBA00023163"/>
    </source>
</evidence>
<proteinExistence type="predicted"/>
<evidence type="ECO:0000256" key="1">
    <source>
        <dbReference type="ARBA" id="ARBA00023015"/>
    </source>
</evidence>
<keyword evidence="1" id="KW-0805">Transcription regulation</keyword>
<dbReference type="InterPro" id="IPR050204">
    <property type="entry name" value="AraC_XylS_family_regulators"/>
</dbReference>
<keyword evidence="6" id="KW-1185">Reference proteome</keyword>
<evidence type="ECO:0000313" key="6">
    <source>
        <dbReference type="Proteomes" id="UP001342418"/>
    </source>
</evidence>